<evidence type="ECO:0000313" key="2">
    <source>
        <dbReference type="EMBL" id="EHP83854.1"/>
    </source>
</evidence>
<accession>H1L1C0</accession>
<dbReference type="Pfam" id="PF10114">
    <property type="entry name" value="PocR"/>
    <property type="match status" value="1"/>
</dbReference>
<dbReference type="InterPro" id="IPR018771">
    <property type="entry name" value="PocR_dom"/>
</dbReference>
<evidence type="ECO:0000313" key="3">
    <source>
        <dbReference type="Proteomes" id="UP000003706"/>
    </source>
</evidence>
<name>H1L1C0_9EURY</name>
<reference evidence="2 3" key="1">
    <citation type="submission" date="2011-09" db="EMBL/GenBank/DDBJ databases">
        <title>The draft genome of Methanotorris formicicus Mc-S-70.</title>
        <authorList>
            <consortium name="US DOE Joint Genome Institute (JGI-PGF)"/>
            <person name="Lucas S."/>
            <person name="Han J."/>
            <person name="Lapidus A."/>
            <person name="Cheng J.-F."/>
            <person name="Goodwin L."/>
            <person name="Pitluck S."/>
            <person name="Peters L."/>
            <person name="Land M.L."/>
            <person name="Hauser L."/>
            <person name="Sieprawska-Lupa M."/>
            <person name="Takai K."/>
            <person name="Miyazaki J."/>
            <person name="Whitman W."/>
            <person name="Woyke T.J."/>
        </authorList>
    </citation>
    <scope>NUCLEOTIDE SEQUENCE [LARGE SCALE GENOMIC DNA]</scope>
    <source>
        <strain evidence="2 3">Mc-S-70</strain>
    </source>
</reference>
<sequence length="307" mass="34973">MELKNLQKRSIVFLKPLSKLFNVNIATFDKNGNVIPPFYFGNEVCKIIKTNEIGCSLCDNSHRRVLTSTKIKYLINKELSKCGILRKLAKNKCVIDYCDAGLLKVLYPINDKSGDIIGYSGICGCMLEGCEDYSLNKLKSTAESMGLDGDKLLELAKNELKSLNEKEINAILEFVGNLVVSDVNLDKFFNTLNKDLTEEDYEYVSKFIADIVIPIGEITNTNLAILDENLDILFITGYYGFGDIVEFLQNNEDKITSLKEPYLYNNIITLPNMHSFHFLACVKHGSKFSINDIFEFFRYLYNIYEKL</sequence>
<comment type="caution">
    <text evidence="2">The sequence shown here is derived from an EMBL/GenBank/DDBJ whole genome shotgun (WGS) entry which is preliminary data.</text>
</comment>
<dbReference type="Proteomes" id="UP000003706">
    <property type="component" value="Unassembled WGS sequence"/>
</dbReference>
<dbReference type="EMBL" id="AGJL01000069">
    <property type="protein sequence ID" value="EHP83854.1"/>
    <property type="molecule type" value="Genomic_DNA"/>
</dbReference>
<gene>
    <name evidence="2" type="ORF">MetfoDRAFT_1844</name>
</gene>
<organism evidence="2 3">
    <name type="scientific">Methanotorris formicicus Mc-S-70</name>
    <dbReference type="NCBI Taxonomy" id="647171"/>
    <lineage>
        <taxon>Archaea</taxon>
        <taxon>Methanobacteriati</taxon>
        <taxon>Methanobacteriota</taxon>
        <taxon>Methanomada group</taxon>
        <taxon>Methanococci</taxon>
        <taxon>Methanococcales</taxon>
        <taxon>Methanocaldococcaceae</taxon>
        <taxon>Methanotorris</taxon>
    </lineage>
</organism>
<feature type="domain" description="PocR" evidence="1">
    <location>
        <begin position="14"/>
        <end position="179"/>
    </location>
</feature>
<proteinExistence type="predicted"/>
<evidence type="ECO:0000259" key="1">
    <source>
        <dbReference type="Pfam" id="PF10114"/>
    </source>
</evidence>
<dbReference type="AlphaFoldDB" id="H1L1C0"/>
<protein>
    <recommendedName>
        <fullName evidence="1">PocR domain-containing protein</fullName>
    </recommendedName>
</protein>
<keyword evidence="3" id="KW-1185">Reference proteome</keyword>
<dbReference type="RefSeq" id="WP_007045265.1">
    <property type="nucleotide sequence ID" value="NZ_AGJL01000069.1"/>
</dbReference>